<name>A0A6P0HHS2_9ACTN</name>
<dbReference type="GO" id="GO:0016746">
    <property type="term" value="F:acyltransferase activity"/>
    <property type="evidence" value="ECO:0007669"/>
    <property type="project" value="InterPro"/>
</dbReference>
<feature type="domain" description="Thiolase-like protein type 1 additional C-terminal" evidence="3">
    <location>
        <begin position="638"/>
        <end position="715"/>
    </location>
</feature>
<dbReference type="EMBL" id="JAAGXA010000003">
    <property type="protein sequence ID" value="NEN77777.1"/>
    <property type="molecule type" value="Genomic_DNA"/>
</dbReference>
<dbReference type="InterPro" id="IPR014748">
    <property type="entry name" value="Enoyl-CoA_hydra_C"/>
</dbReference>
<comment type="caution">
    <text evidence="4">The sequence shown here is derived from an EMBL/GenBank/DDBJ whole genome shotgun (WGS) entry which is preliminary data.</text>
</comment>
<dbReference type="InterPro" id="IPR016039">
    <property type="entry name" value="Thiolase-like"/>
</dbReference>
<proteinExistence type="inferred from homology"/>
<dbReference type="InterPro" id="IPR018376">
    <property type="entry name" value="Enoyl-CoA_hyd/isom_CS"/>
</dbReference>
<evidence type="ECO:0000256" key="2">
    <source>
        <dbReference type="RuleBase" id="RU003707"/>
    </source>
</evidence>
<dbReference type="Gene3D" id="3.40.47.10">
    <property type="match status" value="1"/>
</dbReference>
<sequence>MLRTARTLVPVVTQTVAQTVRAHLDEARRRITGHRPSGDRDATDVDLDVPAPAGVAAYARQVSAQRLVAAPPAEVAALVHDLDRTHAWLTLHVAWRGERPATLVAGASFAQQISLMDIPAQARWEVERADESGFALRGTGPMGITVGLWCTLVATDGGTAVRLDGALDGAPVRGPVGLTAVRSVETALAASLAELADLLDGSGPARLRVPDEPVRHEATGRLLDPATPVLVGVGQVVVRDPGIDPADPAEPAEPADLAVRALRAAAEDAGARLDLLAAADLVAAVPSASWTYPDQAGLVAERVGAADAATLQTSPYGGDGGQLALNDAAQQVADGAAHVVLVSGAEAGASVAALQRAGREPDWTRQPADAAPDRVIGVDRPANNEAETAVGLGAPIYVYALLESALQGAAGTDAATHRAAVADLWARASRTAAANPHAWDPRARTAREIAEPRPDNRWVSEPYTKLLCANLQVDLAAGAIVTSVAAAQAAGVPQDRWVFLHAGASATDEWFVSERADLAHSPAIATAGRAVLDHAGIAAEDLGPVDLYSCFPAAVQLGARALGLPWDDPDRPLTVTGGLTFAGGPGNAYGLHAVATMAPLLRADRSAHGLTSSLGWYATKHALGVWSATPPEQPYVHLRPTVDRPPGRPVRTELVGSGVVEAVTVPHRREGGREAVVLAVVEDDGTRVLLRREEPAEVAALADEDLLRRRVRLEGDRIVVSGERTALPAPPPAPVRTERDGAVLVITLDRPAVRNAIDRRTAIELERAVDDAEADATVRAIVLTGAGGTFCAGMDLAGAHRGEVPVTDRRGPLGLTAEPPTKPTVAAVEGAALAGGFELVLCADLVVAAEDATFGLPEAKRGLLAAAGGLWRVGTRLPRPVALELALVGDALPAGRLAELGLVNAVTAPGEALARALDLAHRIAANAPLSVRVGKQLVDAAPTWSPAEGFARQSELASPVVLSDDAREGVAAFAEKRAPRWTGR</sequence>
<dbReference type="InterPro" id="IPR040771">
    <property type="entry name" value="TLP1_add_C"/>
</dbReference>
<dbReference type="AlphaFoldDB" id="A0A6P0HHS2"/>
<dbReference type="InterPro" id="IPR001753">
    <property type="entry name" value="Enoyl-CoA_hydra/iso"/>
</dbReference>
<reference evidence="4 5" key="1">
    <citation type="journal article" date="2014" name="Int. J. Syst. Evol. Microbiol.">
        <title>Nocardioides zeae sp. nov., isolated from the stem of Zea mays.</title>
        <authorList>
            <person name="Glaeser S.P."/>
            <person name="McInroy J.A."/>
            <person name="Busse H.J."/>
            <person name="Kampfer P."/>
        </authorList>
    </citation>
    <scope>NUCLEOTIDE SEQUENCE [LARGE SCALE GENOMIC DNA]</scope>
    <source>
        <strain evidence="4 5">JCM 30728</strain>
    </source>
</reference>
<dbReference type="Gene3D" id="2.40.50.840">
    <property type="match status" value="1"/>
</dbReference>
<dbReference type="Gene3D" id="3.90.226.10">
    <property type="entry name" value="2-enoyl-CoA Hydratase, Chain A, domain 1"/>
    <property type="match status" value="1"/>
</dbReference>
<dbReference type="SUPFAM" id="SSF52096">
    <property type="entry name" value="ClpP/crotonase"/>
    <property type="match status" value="1"/>
</dbReference>
<dbReference type="PANTHER" id="PTHR43802:SF1">
    <property type="entry name" value="IP11341P-RELATED"/>
    <property type="match status" value="1"/>
</dbReference>
<dbReference type="Gene3D" id="3.30.530.20">
    <property type="match status" value="1"/>
</dbReference>
<evidence type="ECO:0000313" key="4">
    <source>
        <dbReference type="EMBL" id="NEN77777.1"/>
    </source>
</evidence>
<dbReference type="PROSITE" id="PS00166">
    <property type="entry name" value="ENOYL_COA_HYDRATASE"/>
    <property type="match status" value="1"/>
</dbReference>
<keyword evidence="5" id="KW-1185">Reference proteome</keyword>
<organism evidence="4 5">
    <name type="scientific">Nocardioides zeae</name>
    <dbReference type="NCBI Taxonomy" id="1457234"/>
    <lineage>
        <taxon>Bacteria</taxon>
        <taxon>Bacillati</taxon>
        <taxon>Actinomycetota</taxon>
        <taxon>Actinomycetes</taxon>
        <taxon>Propionibacteriales</taxon>
        <taxon>Nocardioidaceae</taxon>
        <taxon>Nocardioides</taxon>
    </lineage>
</organism>
<dbReference type="InterPro" id="IPR023393">
    <property type="entry name" value="START-like_dom_sf"/>
</dbReference>
<dbReference type="Gene3D" id="1.10.12.10">
    <property type="entry name" value="Lyase 2-enoyl-coa Hydratase, Chain A, domain 2"/>
    <property type="match status" value="1"/>
</dbReference>
<dbReference type="InterPro" id="IPR029045">
    <property type="entry name" value="ClpP/crotonase-like_dom_sf"/>
</dbReference>
<dbReference type="InterPro" id="IPR019587">
    <property type="entry name" value="Polyketide_cyclase/dehydratase"/>
</dbReference>
<comment type="similarity">
    <text evidence="1 2">Belongs to the enoyl-CoA hydratase/isomerase family.</text>
</comment>
<dbReference type="NCBIfam" id="NF006100">
    <property type="entry name" value="PRK08252.1"/>
    <property type="match status" value="1"/>
</dbReference>
<dbReference type="Pfam" id="PF00378">
    <property type="entry name" value="ECH_1"/>
    <property type="match status" value="1"/>
</dbReference>
<dbReference type="SUPFAM" id="SSF53901">
    <property type="entry name" value="Thiolase-like"/>
    <property type="match status" value="2"/>
</dbReference>
<gene>
    <name evidence="4" type="ORF">G3T38_05750</name>
</gene>
<evidence type="ECO:0000259" key="3">
    <source>
        <dbReference type="Pfam" id="PF18313"/>
    </source>
</evidence>
<dbReference type="Pfam" id="PF18313">
    <property type="entry name" value="TLP1_add_C"/>
    <property type="match status" value="1"/>
</dbReference>
<accession>A0A6P0HHS2</accession>
<dbReference type="Proteomes" id="UP000468687">
    <property type="component" value="Unassembled WGS sequence"/>
</dbReference>
<dbReference type="SUPFAM" id="SSF55961">
    <property type="entry name" value="Bet v1-like"/>
    <property type="match status" value="1"/>
</dbReference>
<evidence type="ECO:0000256" key="1">
    <source>
        <dbReference type="ARBA" id="ARBA00005254"/>
    </source>
</evidence>
<dbReference type="RefSeq" id="WP_163771142.1">
    <property type="nucleotide sequence ID" value="NZ_JAAGXA010000003.1"/>
</dbReference>
<dbReference type="CDD" id="cd06558">
    <property type="entry name" value="crotonase-like"/>
    <property type="match status" value="1"/>
</dbReference>
<evidence type="ECO:0000313" key="5">
    <source>
        <dbReference type="Proteomes" id="UP000468687"/>
    </source>
</evidence>
<dbReference type="Pfam" id="PF10604">
    <property type="entry name" value="Polyketide_cyc2"/>
    <property type="match status" value="1"/>
</dbReference>
<dbReference type="PANTHER" id="PTHR43802">
    <property type="entry name" value="ENOYL-COA HYDRATASE"/>
    <property type="match status" value="1"/>
</dbReference>
<protein>
    <submittedName>
        <fullName evidence="4">Crotonase/enoyl-CoA hydratase family protein</fullName>
    </submittedName>
</protein>